<dbReference type="PRINTS" id="PR00069">
    <property type="entry name" value="ALDKETRDTASE"/>
</dbReference>
<dbReference type="GO" id="GO:0016491">
    <property type="term" value="F:oxidoreductase activity"/>
    <property type="evidence" value="ECO:0007669"/>
    <property type="project" value="UniProtKB-KW"/>
</dbReference>
<dbReference type="CDD" id="cd19088">
    <property type="entry name" value="AKR_AKR13B1"/>
    <property type="match status" value="1"/>
</dbReference>
<dbReference type="InterPro" id="IPR020471">
    <property type="entry name" value="AKR"/>
</dbReference>
<dbReference type="AlphaFoldDB" id="A0A5J4KWB5"/>
<organism evidence="3 4">
    <name type="scientific">Dictyobacter vulcani</name>
    <dbReference type="NCBI Taxonomy" id="2607529"/>
    <lineage>
        <taxon>Bacteria</taxon>
        <taxon>Bacillati</taxon>
        <taxon>Chloroflexota</taxon>
        <taxon>Ktedonobacteria</taxon>
        <taxon>Ktedonobacterales</taxon>
        <taxon>Dictyobacteraceae</taxon>
        <taxon>Dictyobacter</taxon>
    </lineage>
</organism>
<dbReference type="EMBL" id="BKZW01000002">
    <property type="protein sequence ID" value="GER90419.1"/>
    <property type="molecule type" value="Genomic_DNA"/>
</dbReference>
<feature type="domain" description="NADP-dependent oxidoreductase" evidence="2">
    <location>
        <begin position="25"/>
        <end position="286"/>
    </location>
</feature>
<dbReference type="PANTHER" id="PTHR43364:SF4">
    <property type="entry name" value="NAD(P)-LINKED OXIDOREDUCTASE SUPERFAMILY PROTEIN"/>
    <property type="match status" value="1"/>
</dbReference>
<dbReference type="Gene3D" id="3.20.20.100">
    <property type="entry name" value="NADP-dependent oxidoreductase domain"/>
    <property type="match status" value="1"/>
</dbReference>
<sequence>MQQTNQLPASASGSFMIGGDLRVYRLGFGAMRITGKGIWGPPPNKQEALALLRRTLELGINFIDTANSYGPEISESLIAAALYPYPSHLVIATKGGFTRSGPDQWHPDGHPGHLREAFLGSLQRLRLERIDLYQLHTPDPKIPFEDSLGALVRLQTEGKIRHIGLSNVSIPQLEQARKLTSIVTVQNRYNLTDRSSEDILDYCQRENIGFIPWFPLATGDLSRDQGHLAEIARQRHATPSQIALAWLLKRACVMLPIPGTASIKHLEENTSAAEIQLTDQEFQTISEGFPA</sequence>
<keyword evidence="4" id="KW-1185">Reference proteome</keyword>
<keyword evidence="1" id="KW-0560">Oxidoreductase</keyword>
<evidence type="ECO:0000256" key="1">
    <source>
        <dbReference type="ARBA" id="ARBA00023002"/>
    </source>
</evidence>
<proteinExistence type="predicted"/>
<dbReference type="Pfam" id="PF00248">
    <property type="entry name" value="Aldo_ket_red"/>
    <property type="match status" value="1"/>
</dbReference>
<name>A0A5J4KWB5_9CHLR</name>
<protein>
    <submittedName>
        <fullName evidence="3">Oxidoreductase</fullName>
    </submittedName>
</protein>
<dbReference type="RefSeq" id="WP_151758167.1">
    <property type="nucleotide sequence ID" value="NZ_BKZW01000002.1"/>
</dbReference>
<evidence type="ECO:0000313" key="4">
    <source>
        <dbReference type="Proteomes" id="UP000326912"/>
    </source>
</evidence>
<reference evidence="3 4" key="1">
    <citation type="submission" date="2019-10" db="EMBL/GenBank/DDBJ databases">
        <title>Dictyobacter vulcani sp. nov., within the class Ktedonobacteria, isolated from soil of volcanic Mt. Zao.</title>
        <authorList>
            <person name="Zheng Y."/>
            <person name="Wang C.M."/>
            <person name="Sakai Y."/>
            <person name="Abe K."/>
            <person name="Yokota A."/>
            <person name="Yabe S."/>
        </authorList>
    </citation>
    <scope>NUCLEOTIDE SEQUENCE [LARGE SCALE GENOMIC DNA]</scope>
    <source>
        <strain evidence="3 4">W12</strain>
    </source>
</reference>
<dbReference type="PANTHER" id="PTHR43364">
    <property type="entry name" value="NADH-SPECIFIC METHYLGLYOXAL REDUCTASE-RELATED"/>
    <property type="match status" value="1"/>
</dbReference>
<accession>A0A5J4KWB5</accession>
<dbReference type="InterPro" id="IPR050523">
    <property type="entry name" value="AKR_Detox_Biosynth"/>
</dbReference>
<gene>
    <name evidence="3" type="ORF">KDW_45810</name>
</gene>
<dbReference type="InterPro" id="IPR023210">
    <property type="entry name" value="NADP_OxRdtase_dom"/>
</dbReference>
<comment type="caution">
    <text evidence="3">The sequence shown here is derived from an EMBL/GenBank/DDBJ whole genome shotgun (WGS) entry which is preliminary data.</text>
</comment>
<dbReference type="Proteomes" id="UP000326912">
    <property type="component" value="Unassembled WGS sequence"/>
</dbReference>
<evidence type="ECO:0000259" key="2">
    <source>
        <dbReference type="Pfam" id="PF00248"/>
    </source>
</evidence>
<dbReference type="SUPFAM" id="SSF51430">
    <property type="entry name" value="NAD(P)-linked oxidoreductase"/>
    <property type="match status" value="1"/>
</dbReference>
<dbReference type="InterPro" id="IPR036812">
    <property type="entry name" value="NAD(P)_OxRdtase_dom_sf"/>
</dbReference>
<evidence type="ECO:0000313" key="3">
    <source>
        <dbReference type="EMBL" id="GER90419.1"/>
    </source>
</evidence>